<dbReference type="CDD" id="cd00158">
    <property type="entry name" value="RHOD"/>
    <property type="match status" value="1"/>
</dbReference>
<evidence type="ECO:0000313" key="3">
    <source>
        <dbReference type="EMBL" id="ALS76047.1"/>
    </source>
</evidence>
<dbReference type="InterPro" id="IPR001763">
    <property type="entry name" value="Rhodanese-like_dom"/>
</dbReference>
<keyword evidence="4" id="KW-1185">Reference proteome</keyword>
<dbReference type="Gene3D" id="3.40.250.10">
    <property type="entry name" value="Rhodanese-like domain"/>
    <property type="match status" value="1"/>
</dbReference>
<dbReference type="OrthoDB" id="9800872at2"/>
<protein>
    <submittedName>
        <fullName evidence="3">Rhodanese</fullName>
    </submittedName>
</protein>
<sequence length="121" mass="13590">MEWLLWIAVGVIAYFAISRFTAPTKGIKTMSTDELKPALGKKDKQYIDVRTPAEFKANHIKGFKNIPLNDLPKRVNELSKDKETLVICQSGMRSSRASQLLKKNGFTNIVNIRGGMSSYRG</sequence>
<feature type="domain" description="Rhodanese" evidence="2">
    <location>
        <begin position="40"/>
        <end position="120"/>
    </location>
</feature>
<dbReference type="AlphaFoldDB" id="A0A0U2XGT6"/>
<accession>A0A0U2XGT6</accession>
<dbReference type="EMBL" id="CP013659">
    <property type="protein sequence ID" value="ALS76047.1"/>
    <property type="molecule type" value="Genomic_DNA"/>
</dbReference>
<gene>
    <name evidence="3" type="ORF">AUC31_12945</name>
</gene>
<dbReference type="STRING" id="200991.AUC31_12945"/>
<name>A0A0U2XGT6_9BACL</name>
<dbReference type="Proteomes" id="UP000067683">
    <property type="component" value="Chromosome"/>
</dbReference>
<keyword evidence="1" id="KW-0472">Membrane</keyword>
<keyword evidence="1" id="KW-1133">Transmembrane helix</keyword>
<dbReference type="Pfam" id="PF00581">
    <property type="entry name" value="Rhodanese"/>
    <property type="match status" value="1"/>
</dbReference>
<dbReference type="InterPro" id="IPR036873">
    <property type="entry name" value="Rhodanese-like_dom_sf"/>
</dbReference>
<dbReference type="RefSeq" id="WP_058382750.1">
    <property type="nucleotide sequence ID" value="NZ_CP013659.2"/>
</dbReference>
<dbReference type="PROSITE" id="PS50206">
    <property type="entry name" value="RHODANESE_3"/>
    <property type="match status" value="1"/>
</dbReference>
<dbReference type="SUPFAM" id="SSF52821">
    <property type="entry name" value="Rhodanese/Cell cycle control phosphatase"/>
    <property type="match status" value="1"/>
</dbReference>
<dbReference type="KEGG" id="prt:AUC31_12945"/>
<reference evidence="3" key="1">
    <citation type="submission" date="2016-01" db="EMBL/GenBank/DDBJ databases">
        <title>Complete genome of Planococcus rifietoensis type strain M8.</title>
        <authorList>
            <person name="See-Too W.S."/>
        </authorList>
    </citation>
    <scope>NUCLEOTIDE SEQUENCE [LARGE SCALE GENOMIC DNA]</scope>
    <source>
        <strain evidence="3">M8</strain>
    </source>
</reference>
<dbReference type="PANTHER" id="PTHR43031">
    <property type="entry name" value="FAD-DEPENDENT OXIDOREDUCTASE"/>
    <property type="match status" value="1"/>
</dbReference>
<dbReference type="SMART" id="SM00450">
    <property type="entry name" value="RHOD"/>
    <property type="match status" value="1"/>
</dbReference>
<evidence type="ECO:0000256" key="1">
    <source>
        <dbReference type="SAM" id="Phobius"/>
    </source>
</evidence>
<evidence type="ECO:0000259" key="2">
    <source>
        <dbReference type="PROSITE" id="PS50206"/>
    </source>
</evidence>
<keyword evidence="1" id="KW-0812">Transmembrane</keyword>
<feature type="transmembrane region" description="Helical" evidence="1">
    <location>
        <begin position="6"/>
        <end position="22"/>
    </location>
</feature>
<dbReference type="InterPro" id="IPR050229">
    <property type="entry name" value="GlpE_sulfurtransferase"/>
</dbReference>
<dbReference type="PANTHER" id="PTHR43031:SF17">
    <property type="entry name" value="SULFURTRANSFERASE YTWF-RELATED"/>
    <property type="match status" value="1"/>
</dbReference>
<proteinExistence type="predicted"/>
<organism evidence="3 4">
    <name type="scientific">Planococcus rifietoensis</name>
    <dbReference type="NCBI Taxonomy" id="200991"/>
    <lineage>
        <taxon>Bacteria</taxon>
        <taxon>Bacillati</taxon>
        <taxon>Bacillota</taxon>
        <taxon>Bacilli</taxon>
        <taxon>Bacillales</taxon>
        <taxon>Caryophanaceae</taxon>
        <taxon>Planococcus</taxon>
    </lineage>
</organism>
<evidence type="ECO:0000313" key="4">
    <source>
        <dbReference type="Proteomes" id="UP000067683"/>
    </source>
</evidence>